<keyword evidence="2 3" id="KW-0067">ATP-binding</keyword>
<evidence type="ECO:0000256" key="3">
    <source>
        <dbReference type="PROSITE-ProRule" id="PRU10141"/>
    </source>
</evidence>
<evidence type="ECO:0000256" key="4">
    <source>
        <dbReference type="RuleBase" id="RU000304"/>
    </source>
</evidence>
<evidence type="ECO:0000259" key="5">
    <source>
        <dbReference type="PROSITE" id="PS50011"/>
    </source>
</evidence>
<feature type="domain" description="Protein kinase" evidence="5">
    <location>
        <begin position="142"/>
        <end position="413"/>
    </location>
</feature>
<dbReference type="OrthoDB" id="123249at2759"/>
<proteinExistence type="inferred from homology"/>
<dbReference type="PROSITE" id="PS00108">
    <property type="entry name" value="PROTEIN_KINASE_ST"/>
    <property type="match status" value="1"/>
</dbReference>
<dbReference type="InParanoid" id="A0A2R5GN39"/>
<dbReference type="SUPFAM" id="SSF56112">
    <property type="entry name" value="Protein kinase-like (PK-like)"/>
    <property type="match status" value="1"/>
</dbReference>
<dbReference type="GO" id="GO:0004674">
    <property type="term" value="F:protein serine/threonine kinase activity"/>
    <property type="evidence" value="ECO:0007669"/>
    <property type="project" value="UniProtKB-KW"/>
</dbReference>
<dbReference type="InterPro" id="IPR011009">
    <property type="entry name" value="Kinase-like_dom_sf"/>
</dbReference>
<dbReference type="PROSITE" id="PS50011">
    <property type="entry name" value="PROTEIN_KINASE_DOM"/>
    <property type="match status" value="1"/>
</dbReference>
<evidence type="ECO:0000313" key="6">
    <source>
        <dbReference type="EMBL" id="GBG31148.1"/>
    </source>
</evidence>
<dbReference type="AlphaFoldDB" id="A0A2R5GN39"/>
<dbReference type="Proteomes" id="UP000241890">
    <property type="component" value="Unassembled WGS sequence"/>
</dbReference>
<accession>A0A2R5GN39</accession>
<reference evidence="6 7" key="1">
    <citation type="submission" date="2017-12" db="EMBL/GenBank/DDBJ databases">
        <title>Sequencing, de novo assembly and annotation of complete genome of a new Thraustochytrid species, strain FCC1311.</title>
        <authorList>
            <person name="Sedici K."/>
            <person name="Godart F."/>
            <person name="Aiese Cigliano R."/>
            <person name="Sanseverino W."/>
            <person name="Barakat M."/>
            <person name="Ortet P."/>
            <person name="Marechal E."/>
            <person name="Cagnac O."/>
            <person name="Amato A."/>
        </authorList>
    </citation>
    <scope>NUCLEOTIDE SEQUENCE [LARGE SCALE GENOMIC DNA]</scope>
</reference>
<dbReference type="Gene3D" id="1.25.10.10">
    <property type="entry name" value="Leucine-rich Repeat Variant"/>
    <property type="match status" value="1"/>
</dbReference>
<keyword evidence="4" id="KW-0723">Serine/threonine-protein kinase</keyword>
<dbReference type="SUPFAM" id="SSF48371">
    <property type="entry name" value="ARM repeat"/>
    <property type="match status" value="1"/>
</dbReference>
<keyword evidence="1 3" id="KW-0547">Nucleotide-binding</keyword>
<keyword evidence="6" id="KW-0808">Transferase</keyword>
<dbReference type="EMBL" id="BEYU01000092">
    <property type="protein sequence ID" value="GBG31148.1"/>
    <property type="molecule type" value="Genomic_DNA"/>
</dbReference>
<dbReference type="SMART" id="SM00220">
    <property type="entry name" value="S_TKc"/>
    <property type="match status" value="1"/>
</dbReference>
<dbReference type="SMART" id="SM00185">
    <property type="entry name" value="ARM"/>
    <property type="match status" value="3"/>
</dbReference>
<protein>
    <submittedName>
        <fullName evidence="6">Protein kinase, putative</fullName>
    </submittedName>
</protein>
<dbReference type="InterPro" id="IPR000719">
    <property type="entry name" value="Prot_kinase_dom"/>
</dbReference>
<dbReference type="InterPro" id="IPR000225">
    <property type="entry name" value="Armadillo"/>
</dbReference>
<dbReference type="PANTHER" id="PTHR44329">
    <property type="entry name" value="SERINE/THREONINE-PROTEIN KINASE TNNI3K-RELATED"/>
    <property type="match status" value="1"/>
</dbReference>
<organism evidence="6 7">
    <name type="scientific">Hondaea fermentalgiana</name>
    <dbReference type="NCBI Taxonomy" id="2315210"/>
    <lineage>
        <taxon>Eukaryota</taxon>
        <taxon>Sar</taxon>
        <taxon>Stramenopiles</taxon>
        <taxon>Bigyra</taxon>
        <taxon>Labyrinthulomycetes</taxon>
        <taxon>Thraustochytrida</taxon>
        <taxon>Thraustochytriidae</taxon>
        <taxon>Hondaea</taxon>
    </lineage>
</organism>
<keyword evidence="7" id="KW-1185">Reference proteome</keyword>
<feature type="binding site" evidence="3">
    <location>
        <position position="174"/>
    </location>
    <ligand>
        <name>ATP</name>
        <dbReference type="ChEBI" id="CHEBI:30616"/>
    </ligand>
</feature>
<name>A0A2R5GN39_9STRA</name>
<dbReference type="InterPro" id="IPR017441">
    <property type="entry name" value="Protein_kinase_ATP_BS"/>
</dbReference>
<comment type="similarity">
    <text evidence="4">Belongs to the protein kinase superfamily.</text>
</comment>
<sequence length="488" mass="53658">MDAISGVALVVQLARDGASLLEDAVVCKRKTAHLKTVLEQFASRLKQHATGIDATQLEAELRDLLDLLKPYFGDNARRRLAAKAQEVISFLQENPNIDINAVLEGQLGTRHQRRAIERLTRSLVQAEELEAASLSSDQAFIKAPLQVLGEGQFGQVVLGVFQRDDGSEVETAIKRVKPNGRRMQFREQQALMREAASWNGLEHANIVCLLGTCIIENRFHLVMDKCDMSLDDLLCESEADAATLALSLDEKEAVLRGIARGLEYLHGNLIVHRDLKPANVMLSRDVGLVKLADFGLATQVEANSSIADTITSVGTPAYMAPEVLQAPIRWTTRADIYAFGIVMGILVQELKVGKEIVAAMREHLKNESVQTNACAALWNLAVSDRNKEILGQELKVGKEIVAAMREHLTSKSVQINACAAIWGLAYNDRNQEILGQELKVGKEIIAAMGAHPRSETVQKNACGALWNLAFNSSKYCTVDQLVIPHLQF</sequence>
<dbReference type="InterPro" id="IPR008271">
    <property type="entry name" value="Ser/Thr_kinase_AS"/>
</dbReference>
<dbReference type="PANTHER" id="PTHR44329:SF289">
    <property type="entry name" value="SERINE_THREONINE-PROTEIN KINASE VIK"/>
    <property type="match status" value="1"/>
</dbReference>
<evidence type="ECO:0000256" key="1">
    <source>
        <dbReference type="ARBA" id="ARBA00022741"/>
    </source>
</evidence>
<evidence type="ECO:0000256" key="2">
    <source>
        <dbReference type="ARBA" id="ARBA00022840"/>
    </source>
</evidence>
<dbReference type="Pfam" id="PF00069">
    <property type="entry name" value="Pkinase"/>
    <property type="match status" value="1"/>
</dbReference>
<dbReference type="InterPro" id="IPR016024">
    <property type="entry name" value="ARM-type_fold"/>
</dbReference>
<keyword evidence="6" id="KW-0418">Kinase</keyword>
<dbReference type="InterPro" id="IPR051681">
    <property type="entry name" value="Ser/Thr_Kinases-Pseudokinases"/>
</dbReference>
<comment type="caution">
    <text evidence="6">The sequence shown here is derived from an EMBL/GenBank/DDBJ whole genome shotgun (WGS) entry which is preliminary data.</text>
</comment>
<dbReference type="InterPro" id="IPR011989">
    <property type="entry name" value="ARM-like"/>
</dbReference>
<gene>
    <name evidence="6" type="ORF">FCC1311_073692</name>
</gene>
<dbReference type="Gene3D" id="1.10.510.10">
    <property type="entry name" value="Transferase(Phosphotransferase) domain 1"/>
    <property type="match status" value="1"/>
</dbReference>
<evidence type="ECO:0000313" key="7">
    <source>
        <dbReference type="Proteomes" id="UP000241890"/>
    </source>
</evidence>
<dbReference type="PROSITE" id="PS00107">
    <property type="entry name" value="PROTEIN_KINASE_ATP"/>
    <property type="match status" value="1"/>
</dbReference>
<dbReference type="GO" id="GO:0005524">
    <property type="term" value="F:ATP binding"/>
    <property type="evidence" value="ECO:0007669"/>
    <property type="project" value="UniProtKB-UniRule"/>
</dbReference>